<dbReference type="PANTHER" id="PTHR46127">
    <property type="entry name" value="CILIA- AND FLAGELLA-ASSOCIATED PROTEIN 65"/>
    <property type="match status" value="1"/>
</dbReference>
<dbReference type="AlphaFoldDB" id="A0A7S3ICR9"/>
<proteinExistence type="predicted"/>
<dbReference type="InterPro" id="IPR052614">
    <property type="entry name" value="CFAP65"/>
</dbReference>
<dbReference type="InterPro" id="IPR013783">
    <property type="entry name" value="Ig-like_fold"/>
</dbReference>
<sequence>MAAFSYESIDFGDLETGQISNRFVILYNLHQTQKLKFDFQKSGLMCGDNLKLEPMQGELEPNSHQNIKMSLIPARFPTHFEGEIQCSIEWEIQGEEDKAEMKSMHTNVNENQEFLFLRLKKRTKFTKDNNPIEPRENETLFSNVLNEIMNDILHDQEMDALLDNCHDTNGGIFNMIVTSDQDPPSTEKIYTELPNPKDEDLNRLREQEVYTNNLKELTGNDDDDIVRKTCFMDKKFTDMLEYMLEDTLFNLMEESTFEEFDLMQAPKIYIRKDQIDRK</sequence>
<organism evidence="1">
    <name type="scientific">Strombidium inclinatum</name>
    <dbReference type="NCBI Taxonomy" id="197538"/>
    <lineage>
        <taxon>Eukaryota</taxon>
        <taxon>Sar</taxon>
        <taxon>Alveolata</taxon>
        <taxon>Ciliophora</taxon>
        <taxon>Intramacronucleata</taxon>
        <taxon>Spirotrichea</taxon>
        <taxon>Oligotrichia</taxon>
        <taxon>Strombidiidae</taxon>
        <taxon>Strombidium</taxon>
    </lineage>
</organism>
<dbReference type="EMBL" id="HBIH01001773">
    <property type="protein sequence ID" value="CAE0320087.1"/>
    <property type="molecule type" value="Transcribed_RNA"/>
</dbReference>
<dbReference type="PANTHER" id="PTHR46127:SF1">
    <property type="entry name" value="CILIA- AND FLAGELLA-ASSOCIATED PROTEIN 65"/>
    <property type="match status" value="1"/>
</dbReference>
<dbReference type="Gene3D" id="2.60.40.10">
    <property type="entry name" value="Immunoglobulins"/>
    <property type="match status" value="1"/>
</dbReference>
<evidence type="ECO:0000313" key="1">
    <source>
        <dbReference type="EMBL" id="CAE0320087.1"/>
    </source>
</evidence>
<reference evidence="1" key="1">
    <citation type="submission" date="2021-01" db="EMBL/GenBank/DDBJ databases">
        <authorList>
            <person name="Corre E."/>
            <person name="Pelletier E."/>
            <person name="Niang G."/>
            <person name="Scheremetjew M."/>
            <person name="Finn R."/>
            <person name="Kale V."/>
            <person name="Holt S."/>
            <person name="Cochrane G."/>
            <person name="Meng A."/>
            <person name="Brown T."/>
            <person name="Cohen L."/>
        </authorList>
    </citation>
    <scope>NUCLEOTIDE SEQUENCE</scope>
    <source>
        <strain evidence="1">S3</strain>
    </source>
</reference>
<accession>A0A7S3ICR9</accession>
<protein>
    <submittedName>
        <fullName evidence="1">Uncharacterized protein</fullName>
    </submittedName>
</protein>
<gene>
    <name evidence="1" type="ORF">SINC0208_LOCUS666</name>
</gene>
<name>A0A7S3ICR9_9SPIT</name>